<keyword evidence="8" id="KW-0574">Periplasm</keyword>
<evidence type="ECO:0000256" key="5">
    <source>
        <dbReference type="ARBA" id="ARBA00012865"/>
    </source>
</evidence>
<protein>
    <recommendedName>
        <fullName evidence="5">beta-lactamase</fullName>
        <ecNumber evidence="5">3.5.2.6</ecNumber>
    </recommendedName>
</protein>
<evidence type="ECO:0000256" key="6">
    <source>
        <dbReference type="ARBA" id="ARBA00022723"/>
    </source>
</evidence>
<evidence type="ECO:0000256" key="9">
    <source>
        <dbReference type="ARBA" id="ARBA00022801"/>
    </source>
</evidence>
<evidence type="ECO:0000256" key="12">
    <source>
        <dbReference type="SAM" id="SignalP"/>
    </source>
</evidence>
<gene>
    <name evidence="14" type="ORF">AACH10_22075</name>
</gene>
<dbReference type="SMART" id="SM00849">
    <property type="entry name" value="Lactamase_B"/>
    <property type="match status" value="1"/>
</dbReference>
<feature type="chain" id="PRO_5046552812" description="beta-lactamase" evidence="12">
    <location>
        <begin position="25"/>
        <end position="341"/>
    </location>
</feature>
<evidence type="ECO:0000256" key="10">
    <source>
        <dbReference type="ARBA" id="ARBA00022833"/>
    </source>
</evidence>
<sequence>MKRPVRTALATTLAATLAALVAGCATTPPPATEASVQAHIAAAEAAAGKDYPEYLGLCKPAPVKRPEAGSIDLAALIARPAPPPGAAFDNLAYVGSAWVSAWALKTSDGVILIDALNTVDEVDRLIVPGLKSQGLSPSDVKTVLVTHGHGDHYGGADHVKALAGATKPRVVMSALDWTMTATQLEFASPIWPAPPKIDRARDVSAQDGDLLRQGDTTVKLVVTPGHTLGTLSPVFDVRSGGRSYKALVWGGTSFNFGRDMQRLDAYIAAADRMRELARTENIEVLLSNHPANDLTVKRLAAMKANPAMANPFVIGNAGVLRTLTVISECAKANRDRFAMMP</sequence>
<dbReference type="RefSeq" id="WP_341412691.1">
    <property type="nucleotide sequence ID" value="NZ_JBBUTH010000010.1"/>
</dbReference>
<comment type="caution">
    <text evidence="14">The sequence shown here is derived from an EMBL/GenBank/DDBJ whole genome shotgun (WGS) entry which is preliminary data.</text>
</comment>
<keyword evidence="15" id="KW-1185">Reference proteome</keyword>
<keyword evidence="6" id="KW-0479">Metal-binding</keyword>
<dbReference type="PROSITE" id="PS00743">
    <property type="entry name" value="BETA_LACTAMASE_B_1"/>
    <property type="match status" value="1"/>
</dbReference>
<evidence type="ECO:0000256" key="2">
    <source>
        <dbReference type="ARBA" id="ARBA00001947"/>
    </source>
</evidence>
<comment type="subcellular location">
    <subcellularLocation>
        <location evidence="3">Periplasm</location>
    </subcellularLocation>
</comment>
<dbReference type="Proteomes" id="UP001365405">
    <property type="component" value="Unassembled WGS sequence"/>
</dbReference>
<comment type="cofactor">
    <cofactor evidence="2">
        <name>Zn(2+)</name>
        <dbReference type="ChEBI" id="CHEBI:29105"/>
    </cofactor>
</comment>
<feature type="domain" description="Metallo-beta-lactamase" evidence="13">
    <location>
        <begin position="98"/>
        <end position="289"/>
    </location>
</feature>
<evidence type="ECO:0000256" key="11">
    <source>
        <dbReference type="ARBA" id="ARBA00023251"/>
    </source>
</evidence>
<evidence type="ECO:0000256" key="8">
    <source>
        <dbReference type="ARBA" id="ARBA00022764"/>
    </source>
</evidence>
<evidence type="ECO:0000313" key="14">
    <source>
        <dbReference type="EMBL" id="MEK8052956.1"/>
    </source>
</evidence>
<reference evidence="14 15" key="1">
    <citation type="submission" date="2024-04" db="EMBL/GenBank/DDBJ databases">
        <title>Novel species of the genus Ideonella isolated from streams.</title>
        <authorList>
            <person name="Lu H."/>
        </authorList>
    </citation>
    <scope>NUCLEOTIDE SEQUENCE [LARGE SCALE GENOMIC DNA]</scope>
    <source>
        <strain evidence="14 15">DXS22W</strain>
    </source>
</reference>
<evidence type="ECO:0000256" key="7">
    <source>
        <dbReference type="ARBA" id="ARBA00022729"/>
    </source>
</evidence>
<dbReference type="PANTHER" id="PTHR42951">
    <property type="entry name" value="METALLO-BETA-LACTAMASE DOMAIN-CONTAINING"/>
    <property type="match status" value="1"/>
</dbReference>
<dbReference type="Gene3D" id="3.60.15.10">
    <property type="entry name" value="Ribonuclease Z/Hydroxyacylglutathione hydrolase-like"/>
    <property type="match status" value="1"/>
</dbReference>
<feature type="signal peptide" evidence="12">
    <location>
        <begin position="1"/>
        <end position="24"/>
    </location>
</feature>
<keyword evidence="9" id="KW-0378">Hydrolase</keyword>
<evidence type="ECO:0000259" key="13">
    <source>
        <dbReference type="SMART" id="SM00849"/>
    </source>
</evidence>
<organism evidence="14 15">
    <name type="scientific">Pseudaquabacterium inlustre</name>
    <dbReference type="NCBI Taxonomy" id="2984192"/>
    <lineage>
        <taxon>Bacteria</taxon>
        <taxon>Pseudomonadati</taxon>
        <taxon>Pseudomonadota</taxon>
        <taxon>Betaproteobacteria</taxon>
        <taxon>Burkholderiales</taxon>
        <taxon>Sphaerotilaceae</taxon>
        <taxon>Pseudaquabacterium</taxon>
    </lineage>
</organism>
<evidence type="ECO:0000256" key="1">
    <source>
        <dbReference type="ARBA" id="ARBA00001526"/>
    </source>
</evidence>
<comment type="similarity">
    <text evidence="4">Belongs to the metallo-beta-lactamase superfamily. Class-B beta-lactamase family.</text>
</comment>
<dbReference type="InterPro" id="IPR036866">
    <property type="entry name" value="RibonucZ/Hydroxyglut_hydro"/>
</dbReference>
<evidence type="ECO:0000256" key="3">
    <source>
        <dbReference type="ARBA" id="ARBA00004418"/>
    </source>
</evidence>
<name>A0ABU9CMD2_9BURK</name>
<dbReference type="InterPro" id="IPR050855">
    <property type="entry name" value="NDM-1-like"/>
</dbReference>
<dbReference type="Pfam" id="PF00753">
    <property type="entry name" value="Lactamase_B"/>
    <property type="match status" value="1"/>
</dbReference>
<keyword evidence="10" id="KW-0862">Zinc</keyword>
<proteinExistence type="inferred from homology"/>
<dbReference type="SUPFAM" id="SSF56281">
    <property type="entry name" value="Metallo-hydrolase/oxidoreductase"/>
    <property type="match status" value="1"/>
</dbReference>
<accession>A0ABU9CMD2</accession>
<comment type="catalytic activity">
    <reaction evidence="1">
        <text>a beta-lactam + H2O = a substituted beta-amino acid</text>
        <dbReference type="Rhea" id="RHEA:20401"/>
        <dbReference type="ChEBI" id="CHEBI:15377"/>
        <dbReference type="ChEBI" id="CHEBI:35627"/>
        <dbReference type="ChEBI" id="CHEBI:140347"/>
        <dbReference type="EC" id="3.5.2.6"/>
    </reaction>
</comment>
<dbReference type="EMBL" id="JBBUTH010000010">
    <property type="protein sequence ID" value="MEK8052956.1"/>
    <property type="molecule type" value="Genomic_DNA"/>
</dbReference>
<evidence type="ECO:0000256" key="4">
    <source>
        <dbReference type="ARBA" id="ARBA00005250"/>
    </source>
</evidence>
<keyword evidence="11" id="KW-0046">Antibiotic resistance</keyword>
<dbReference type="PROSITE" id="PS51257">
    <property type="entry name" value="PROKAR_LIPOPROTEIN"/>
    <property type="match status" value="1"/>
</dbReference>
<dbReference type="EC" id="3.5.2.6" evidence="5"/>
<dbReference type="InterPro" id="IPR001279">
    <property type="entry name" value="Metallo-B-lactamas"/>
</dbReference>
<dbReference type="InterPro" id="IPR001018">
    <property type="entry name" value="Beta-lactamase_class-B_CS"/>
</dbReference>
<keyword evidence="7 12" id="KW-0732">Signal</keyword>
<dbReference type="CDD" id="cd16280">
    <property type="entry name" value="metallo-hydrolase-like_MBL-fold"/>
    <property type="match status" value="1"/>
</dbReference>
<evidence type="ECO:0000313" key="15">
    <source>
        <dbReference type="Proteomes" id="UP001365405"/>
    </source>
</evidence>
<dbReference type="PANTHER" id="PTHR42951:SF22">
    <property type="entry name" value="METALLO BETA-LACTAMASE SUPERFAMILY LIPOPROTEIN"/>
    <property type="match status" value="1"/>
</dbReference>